<accession>A0A0S3UKY8</accession>
<gene>
    <name evidence="1" type="ORF">PIOMA14_I_1670</name>
</gene>
<name>A0A0S3UKY8_PREIN</name>
<protein>
    <submittedName>
        <fullName evidence="1">Uncharacterized protein</fullName>
    </submittedName>
</protein>
<reference evidence="1 2" key="1">
    <citation type="journal article" date="2016" name="DNA Res.">
        <title>The complete genome sequencing of Prevotella intermedia strain OMA14 and a subsequent fine-scale, intra-species genomic comparison reveal an unusual amplification of conjugative and mobile transposons and identify a novel Prevotella-lineage-specific repeat.</title>
        <authorList>
            <person name="Naito M."/>
            <person name="Ogura Y."/>
            <person name="Itoh T."/>
            <person name="Shoji M."/>
            <person name="Okamoto M."/>
            <person name="Hayashi T."/>
            <person name="Nakayama K."/>
        </authorList>
    </citation>
    <scope>NUCLEOTIDE SEQUENCE [LARGE SCALE GENOMIC DNA]</scope>
    <source>
        <strain evidence="1 2">OMA14</strain>
    </source>
</reference>
<evidence type="ECO:0000313" key="1">
    <source>
        <dbReference type="EMBL" id="BAU18178.1"/>
    </source>
</evidence>
<evidence type="ECO:0000313" key="2">
    <source>
        <dbReference type="Proteomes" id="UP000217431"/>
    </source>
</evidence>
<dbReference type="Proteomes" id="UP000217431">
    <property type="component" value="Chromosome I"/>
</dbReference>
<proteinExistence type="predicted"/>
<organism evidence="1 2">
    <name type="scientific">Prevotella intermedia</name>
    <dbReference type="NCBI Taxonomy" id="28131"/>
    <lineage>
        <taxon>Bacteria</taxon>
        <taxon>Pseudomonadati</taxon>
        <taxon>Bacteroidota</taxon>
        <taxon>Bacteroidia</taxon>
        <taxon>Bacteroidales</taxon>
        <taxon>Prevotellaceae</taxon>
        <taxon>Prevotella</taxon>
    </lineage>
</organism>
<sequence length="72" mass="8475">MQNNRFYRAKAALLDCKNGTFAERKDDDGMKNITHMRTKVFVLQHKRYGFVAQHYPINLQEAMNEALMVARK</sequence>
<dbReference type="EMBL" id="AP014597">
    <property type="protein sequence ID" value="BAU18178.1"/>
    <property type="molecule type" value="Genomic_DNA"/>
</dbReference>
<dbReference type="AlphaFoldDB" id="A0A0S3UKY8"/>